<dbReference type="Pfam" id="PF02273">
    <property type="entry name" value="Acyl_transf_2"/>
    <property type="match status" value="1"/>
</dbReference>
<evidence type="ECO:0000313" key="7">
    <source>
        <dbReference type="Proteomes" id="UP000053784"/>
    </source>
</evidence>
<sequence length="305" mass="34345">MSNGFVNSTIDHVIKMNDKEIRVWETLSKEGSPKRNKIILISSGFTRRMDHFSGLAEYLSSNGFRVVRYDSLDHVGLSTGDIDEFTMTVGKQSLLAVVRWLNDKNIYDIGLIAASLAARIAYEIISEVRLSFLITAVGVVNLRDTLKRALGLDYLNFPIGELPDDLEFEGHRLGAKAFVHDCYAHRWQDFSSTVQNVRGLCAPFITFIASNDSWVKQEEVFEMLSNISSDYKVYSFFGASHNLGGNFVVLRSFYQSITKAAIALEKGSLNLDADIYEPKFEQITVTTVNERRMRAQIENQSLAVS</sequence>
<dbReference type="InterPro" id="IPR029058">
    <property type="entry name" value="AB_hydrolase_fold"/>
</dbReference>
<comment type="pathway">
    <text evidence="5">Lipid metabolism; fatty acid reduction for biolumincescence.</text>
</comment>
<comment type="caution">
    <text evidence="6">The sequence shown here is derived from an EMBL/GenBank/DDBJ whole genome shotgun (WGS) entry which is preliminary data.</text>
</comment>
<evidence type="ECO:0000256" key="3">
    <source>
        <dbReference type="ARBA" id="ARBA00023223"/>
    </source>
</evidence>
<comment type="function">
    <text evidence="1 5">Acyl transferase is part of the fatty acid reductase system required for aldehyde biosynthesis; it produces fatty acids for the luminescent reaction.</text>
</comment>
<feature type="active site" description="Charge relay system" evidence="5">
    <location>
        <position position="115"/>
    </location>
</feature>
<dbReference type="Proteomes" id="UP000053784">
    <property type="component" value="Unassembled WGS sequence"/>
</dbReference>
<evidence type="ECO:0000256" key="2">
    <source>
        <dbReference type="ARBA" id="ARBA00022679"/>
    </source>
</evidence>
<comment type="similarity">
    <text evidence="5">Belongs to the LuxD family.</text>
</comment>
<evidence type="ECO:0000256" key="4">
    <source>
        <dbReference type="ARBA" id="ARBA00023315"/>
    </source>
</evidence>
<dbReference type="GO" id="GO:0006631">
    <property type="term" value="P:fatty acid metabolic process"/>
    <property type="evidence" value="ECO:0007669"/>
    <property type="project" value="InterPro"/>
</dbReference>
<evidence type="ECO:0000256" key="5">
    <source>
        <dbReference type="HAMAP-Rule" id="MF_00774"/>
    </source>
</evidence>
<dbReference type="EMBL" id="JGVK01000022">
    <property type="protein sequence ID" value="KEY91255.1"/>
    <property type="molecule type" value="Genomic_DNA"/>
</dbReference>
<evidence type="ECO:0000256" key="1">
    <source>
        <dbReference type="ARBA" id="ARBA00003846"/>
    </source>
</evidence>
<dbReference type="AlphaFoldDB" id="A0A084CN76"/>
<organism evidence="6 7">
    <name type="scientific">Candidatus Photodesmus blepharonis</name>
    <dbReference type="NCBI Taxonomy" id="1179155"/>
    <lineage>
        <taxon>Bacteria</taxon>
        <taxon>Pseudomonadati</taxon>
        <taxon>Pseudomonadota</taxon>
        <taxon>Gammaproteobacteria</taxon>
        <taxon>Vibrionales</taxon>
        <taxon>Vibrionaceae</taxon>
        <taxon>Candidatus Photodesmus</taxon>
    </lineage>
</organism>
<dbReference type="RefSeq" id="WP_034414244.1">
    <property type="nucleotide sequence ID" value="NZ_JGVK01000022.1"/>
</dbReference>
<keyword evidence="7" id="KW-1185">Reference proteome</keyword>
<dbReference type="Gene3D" id="3.40.50.1820">
    <property type="entry name" value="alpha/beta hydrolase"/>
    <property type="match status" value="1"/>
</dbReference>
<name>A0A084CN76_9GAMM</name>
<dbReference type="InterPro" id="IPR003157">
    <property type="entry name" value="LuxD"/>
</dbReference>
<feature type="active site" description="Charge relay system" evidence="5">
    <location>
        <position position="212"/>
    </location>
</feature>
<reference evidence="6 7" key="1">
    <citation type="submission" date="2014-03" db="EMBL/GenBank/DDBJ databases">
        <title>Selection and divergence in the genomes of co-occurring obligate luminous symbionts with specific hosts.</title>
        <authorList>
            <person name="Hendry T.A."/>
            <person name="de Wet J.R."/>
            <person name="Dunlap P.V."/>
        </authorList>
    </citation>
    <scope>NUCLEOTIDE SEQUENCE [LARGE SCALE GENOMIC DNA]</scope>
    <source>
        <strain evidence="6 7">Ppalp.1</strain>
    </source>
</reference>
<proteinExistence type="inferred from homology"/>
<dbReference type="OrthoDB" id="6458549at2"/>
<accession>A0A084CN76</accession>
<gene>
    <name evidence="5 6" type="primary">luxD</name>
    <name evidence="6" type="ORF">CF67_03018</name>
</gene>
<keyword evidence="2 5" id="KW-0808">Transferase</keyword>
<dbReference type="eggNOG" id="COG1073">
    <property type="taxonomic scope" value="Bacteria"/>
</dbReference>
<keyword evidence="4 5" id="KW-0012">Acyltransferase</keyword>
<dbReference type="EC" id="2.3.1.-" evidence="5"/>
<dbReference type="UniPathway" id="UPA00569"/>
<protein>
    <recommendedName>
        <fullName evidence="5">Acyl transferase</fullName>
        <shortName evidence="5">ACT</shortName>
        <ecNumber evidence="5">2.3.1.-</ecNumber>
    </recommendedName>
    <alternativeName>
        <fullName evidence="5">C14ACP-TE</fullName>
    </alternativeName>
    <alternativeName>
        <fullName evidence="5">Myristoyl-ACP-specific thioesterase</fullName>
    </alternativeName>
</protein>
<keyword evidence="3 5" id="KW-0455">Luminescence</keyword>
<dbReference type="GO" id="GO:0016747">
    <property type="term" value="F:acyltransferase activity, transferring groups other than amino-acyl groups"/>
    <property type="evidence" value="ECO:0007669"/>
    <property type="project" value="UniProtKB-UniRule"/>
</dbReference>
<dbReference type="HAMAP" id="MF_00774">
    <property type="entry name" value="LuxD"/>
    <property type="match status" value="1"/>
</dbReference>
<dbReference type="SUPFAM" id="SSF53474">
    <property type="entry name" value="alpha/beta-Hydrolases"/>
    <property type="match status" value="1"/>
</dbReference>
<feature type="active site" description="Charge relay system" evidence="5">
    <location>
        <position position="241"/>
    </location>
</feature>
<evidence type="ECO:0000313" key="6">
    <source>
        <dbReference type="EMBL" id="KEY91255.1"/>
    </source>
</evidence>
<dbReference type="GO" id="GO:0008218">
    <property type="term" value="P:bioluminescence"/>
    <property type="evidence" value="ECO:0007669"/>
    <property type="project" value="UniProtKB-UniRule"/>
</dbReference>
<dbReference type="STRING" id="1179155.CF67_03018"/>